<dbReference type="InterPro" id="IPR032675">
    <property type="entry name" value="LRR_dom_sf"/>
</dbReference>
<dbReference type="EMBL" id="OX459118">
    <property type="protein sequence ID" value="CAI9088244.1"/>
    <property type="molecule type" value="Genomic_DNA"/>
</dbReference>
<keyword evidence="1" id="KW-0677">Repeat</keyword>
<dbReference type="SUPFAM" id="SSF52047">
    <property type="entry name" value="RNI-like"/>
    <property type="match status" value="1"/>
</dbReference>
<name>A0AAV1BY03_OLDCO</name>
<organism evidence="3 4">
    <name type="scientific">Oldenlandia corymbosa var. corymbosa</name>
    <dbReference type="NCBI Taxonomy" id="529605"/>
    <lineage>
        <taxon>Eukaryota</taxon>
        <taxon>Viridiplantae</taxon>
        <taxon>Streptophyta</taxon>
        <taxon>Embryophyta</taxon>
        <taxon>Tracheophyta</taxon>
        <taxon>Spermatophyta</taxon>
        <taxon>Magnoliopsida</taxon>
        <taxon>eudicotyledons</taxon>
        <taxon>Gunneridae</taxon>
        <taxon>Pentapetalae</taxon>
        <taxon>asterids</taxon>
        <taxon>lamiids</taxon>
        <taxon>Gentianales</taxon>
        <taxon>Rubiaceae</taxon>
        <taxon>Rubioideae</taxon>
        <taxon>Spermacoceae</taxon>
        <taxon>Hedyotis-Oldenlandia complex</taxon>
        <taxon>Oldenlandia</taxon>
    </lineage>
</organism>
<keyword evidence="4" id="KW-1185">Reference proteome</keyword>
<feature type="domain" description="Disease resistance R13L4/SHOC-2-like LRR" evidence="2">
    <location>
        <begin position="85"/>
        <end position="167"/>
    </location>
</feature>
<gene>
    <name evidence="3" type="ORF">OLC1_LOCUS864</name>
</gene>
<protein>
    <submittedName>
        <fullName evidence="3">OLC1v1022524C1</fullName>
    </submittedName>
</protein>
<reference evidence="3" key="1">
    <citation type="submission" date="2023-03" db="EMBL/GenBank/DDBJ databases">
        <authorList>
            <person name="Julca I."/>
        </authorList>
    </citation>
    <scope>NUCLEOTIDE SEQUENCE</scope>
</reference>
<dbReference type="AlphaFoldDB" id="A0AAV1BY03"/>
<dbReference type="Gene3D" id="3.80.10.10">
    <property type="entry name" value="Ribonuclease Inhibitor"/>
    <property type="match status" value="1"/>
</dbReference>
<proteinExistence type="predicted"/>
<accession>A0AAV1BY03</accession>
<dbReference type="PANTHER" id="PTHR47186">
    <property type="entry name" value="LEUCINE-RICH REPEAT-CONTAINING PROTEIN 57"/>
    <property type="match status" value="1"/>
</dbReference>
<dbReference type="Proteomes" id="UP001161247">
    <property type="component" value="Chromosome 1"/>
</dbReference>
<evidence type="ECO:0000256" key="1">
    <source>
        <dbReference type="ARBA" id="ARBA00022737"/>
    </source>
</evidence>
<dbReference type="PANTHER" id="PTHR47186:SF3">
    <property type="entry name" value="OS09G0267800 PROTEIN"/>
    <property type="match status" value="1"/>
</dbReference>
<evidence type="ECO:0000313" key="3">
    <source>
        <dbReference type="EMBL" id="CAI9088244.1"/>
    </source>
</evidence>
<sequence>MDYLKELAEMGFIQVNEVDCEGQPKFIHIHYSVRIWIISEAKDMMTSVCKMEDARWLEEGRRLIIHGNILDDYTFRVRRHFYNYLRSFITIQFTEPLSKDLLMQLSSFKLLKILDLGGTLNLEEIPKEIFHLFYLTYLRLAATRIKVVPKSIKKLRNLEYLDLSETNKNPTHSSGEFPVIPRVTGMEKVKSNPENKNLSC</sequence>
<evidence type="ECO:0000313" key="4">
    <source>
        <dbReference type="Proteomes" id="UP001161247"/>
    </source>
</evidence>
<evidence type="ECO:0000259" key="2">
    <source>
        <dbReference type="Pfam" id="PF23598"/>
    </source>
</evidence>
<dbReference type="InterPro" id="IPR055414">
    <property type="entry name" value="LRR_R13L4/SHOC2-like"/>
</dbReference>
<dbReference type="Pfam" id="PF23598">
    <property type="entry name" value="LRR_14"/>
    <property type="match status" value="1"/>
</dbReference>